<organism evidence="6">
    <name type="scientific">Mesocestoides corti</name>
    <name type="common">Flatworm</name>
    <dbReference type="NCBI Taxonomy" id="53468"/>
    <lineage>
        <taxon>Eukaryota</taxon>
        <taxon>Metazoa</taxon>
        <taxon>Spiralia</taxon>
        <taxon>Lophotrochozoa</taxon>
        <taxon>Platyhelminthes</taxon>
        <taxon>Cestoda</taxon>
        <taxon>Eucestoda</taxon>
        <taxon>Cyclophyllidea</taxon>
        <taxon>Mesocestoididae</taxon>
        <taxon>Mesocestoides</taxon>
    </lineage>
</organism>
<accession>A0A5K3EKU6</accession>
<dbReference type="AlphaFoldDB" id="A0A5K3EKU6"/>
<proteinExistence type="predicted"/>
<dbReference type="PANTHER" id="PTHR45792">
    <property type="entry name" value="DIACYLGLYCEROL LIPASE HOMOLOG-RELATED"/>
    <property type="match status" value="1"/>
</dbReference>
<reference evidence="6" key="1">
    <citation type="submission" date="2019-11" db="UniProtKB">
        <authorList>
            <consortium name="WormBaseParasite"/>
        </authorList>
    </citation>
    <scope>IDENTIFICATION</scope>
</reference>
<feature type="region of interest" description="Disordered" evidence="4">
    <location>
        <begin position="275"/>
        <end position="296"/>
    </location>
</feature>
<feature type="transmembrane region" description="Helical" evidence="5">
    <location>
        <begin position="97"/>
        <end position="118"/>
    </location>
</feature>
<keyword evidence="5" id="KW-0812">Transmembrane</keyword>
<evidence type="ECO:0000313" key="6">
    <source>
        <dbReference type="WBParaSite" id="MCU_001294-RB"/>
    </source>
</evidence>
<feature type="transmembrane region" description="Helical" evidence="5">
    <location>
        <begin position="20"/>
        <end position="42"/>
    </location>
</feature>
<dbReference type="PANTHER" id="PTHR45792:SF8">
    <property type="entry name" value="DIACYLGLYCEROL LIPASE-ALPHA"/>
    <property type="match status" value="1"/>
</dbReference>
<evidence type="ECO:0000256" key="3">
    <source>
        <dbReference type="ARBA" id="ARBA00023098"/>
    </source>
</evidence>
<keyword evidence="5" id="KW-1133">Transmembrane helix</keyword>
<keyword evidence="1" id="KW-0378">Hydrolase</keyword>
<name>A0A5K3EKU6_MESCO</name>
<sequence length="531" mass="59634">MPAIILFNRGWQFSSDDLVFSSILVIFLRSLCIPFTLAPLIIWDHSQPYVPTNLLEVVYFGIAIDVVQIIVRSALAIASSRGGISEVDKRRPVVPIFYLYLFLIVLEISVYSTAIYLEASYSERHANVCFFLRVVCISDLFLLVTNVIVFLISFDSTGHVWRNHPELWCFEESDDSHRLNFDQAHAVVARLWRRRIRCLSCSRSICSRMNLNAKPQSHDAMMLVSDIVGQYFMTNLVASDVLAGLLLLRWQTYQWVGCGRRVPLQRIIEDSDIYDPVTDPPPHSNPPSISPAQGSEDPFSRLASDWLSIRRLWIYSKFASAVYGRLLYVFSHHLSPRASFRLCKHMQCLGGARSCCTCGNEDLNHPETHPFLNQSDDITAGCCICNRDTCNIAVYQEVTGAPIESLVYYSSVNDCQHRALLQVLRCVSHSGLRHSVSPQHSHSERPQVASSLCPARLQSAEISSSQSGGRYCGPELLTPIVLSINKQKHWTVQGSFRRDLPIPSAPPKGARPSTTPCCVNNHLPSLRLGSP</sequence>
<keyword evidence="3" id="KW-0443">Lipid metabolism</keyword>
<feature type="transmembrane region" description="Helical" evidence="5">
    <location>
        <begin position="130"/>
        <end position="154"/>
    </location>
</feature>
<keyword evidence="2" id="KW-0442">Lipid degradation</keyword>
<dbReference type="InterPro" id="IPR052214">
    <property type="entry name" value="DAG_Lipase-Related"/>
</dbReference>
<evidence type="ECO:0000256" key="5">
    <source>
        <dbReference type="SAM" id="Phobius"/>
    </source>
</evidence>
<evidence type="ECO:0000256" key="2">
    <source>
        <dbReference type="ARBA" id="ARBA00022963"/>
    </source>
</evidence>
<dbReference type="GO" id="GO:0016042">
    <property type="term" value="P:lipid catabolic process"/>
    <property type="evidence" value="ECO:0007669"/>
    <property type="project" value="UniProtKB-KW"/>
</dbReference>
<evidence type="ECO:0000256" key="1">
    <source>
        <dbReference type="ARBA" id="ARBA00022801"/>
    </source>
</evidence>
<feature type="compositionally biased region" description="Pro residues" evidence="4">
    <location>
        <begin position="278"/>
        <end position="289"/>
    </location>
</feature>
<dbReference type="GO" id="GO:0016298">
    <property type="term" value="F:lipase activity"/>
    <property type="evidence" value="ECO:0007669"/>
    <property type="project" value="TreeGrafter"/>
</dbReference>
<evidence type="ECO:0000256" key="4">
    <source>
        <dbReference type="SAM" id="MobiDB-lite"/>
    </source>
</evidence>
<protein>
    <submittedName>
        <fullName evidence="6">Lipase_3 domain-containing protein</fullName>
    </submittedName>
</protein>
<keyword evidence="5" id="KW-0472">Membrane</keyword>
<dbReference type="WBParaSite" id="MCU_001294-RB">
    <property type="protein sequence ID" value="MCU_001294-RB"/>
    <property type="gene ID" value="MCU_001294"/>
</dbReference>
<feature type="transmembrane region" description="Helical" evidence="5">
    <location>
        <begin position="54"/>
        <end position="77"/>
    </location>
</feature>